<accession>A0A557R2M0</accession>
<keyword evidence="5" id="KW-1185">Reference proteome</keyword>
<protein>
    <submittedName>
        <fullName evidence="2">Chemotaxis protein CheW</fullName>
    </submittedName>
</protein>
<proteinExistence type="predicted"/>
<dbReference type="InterPro" id="IPR036061">
    <property type="entry name" value="CheW-like_dom_sf"/>
</dbReference>
<dbReference type="PROSITE" id="PS50851">
    <property type="entry name" value="CHEW"/>
    <property type="match status" value="1"/>
</dbReference>
<dbReference type="Proteomes" id="UP000318349">
    <property type="component" value="Unassembled WGS sequence"/>
</dbReference>
<dbReference type="SUPFAM" id="SSF50341">
    <property type="entry name" value="CheW-like"/>
    <property type="match status" value="1"/>
</dbReference>
<dbReference type="InterPro" id="IPR002545">
    <property type="entry name" value="CheW-lke_dom"/>
</dbReference>
<organism evidence="2 5">
    <name type="scientific">Denitromonas halophila</name>
    <dbReference type="NCBI Taxonomy" id="1629404"/>
    <lineage>
        <taxon>Bacteria</taxon>
        <taxon>Pseudomonadati</taxon>
        <taxon>Pseudomonadota</taxon>
        <taxon>Betaproteobacteria</taxon>
        <taxon>Rhodocyclales</taxon>
        <taxon>Zoogloeaceae</taxon>
        <taxon>Denitromonas</taxon>
    </lineage>
</organism>
<dbReference type="GO" id="GO:0007165">
    <property type="term" value="P:signal transduction"/>
    <property type="evidence" value="ECO:0007669"/>
    <property type="project" value="InterPro"/>
</dbReference>
<dbReference type="OrthoDB" id="5298045at2"/>
<dbReference type="EMBL" id="VMNK01000002">
    <property type="protein sequence ID" value="TVO59403.1"/>
    <property type="molecule type" value="Genomic_DNA"/>
</dbReference>
<sequence length="170" mass="18351">MAKRISLREFQESLVRRLADAQSAPRRDLLGLTAGGEQWLVDLADAGEILSVPPLASVPLTQPWFRGLANVRGTLFGVIDLSAFCGGPTTSLAGTARLVLIGARHGANCALLVSNTVGLRSPEDFEPGDTPETPVAWIPRHVNDLHGRRWKHIDVPQLLTNTEFLEASAV</sequence>
<dbReference type="Pfam" id="PF01584">
    <property type="entry name" value="CheW"/>
    <property type="match status" value="1"/>
</dbReference>
<dbReference type="AlphaFoldDB" id="A0A557R2M0"/>
<name>A0A557R2M0_9RHOO</name>
<comment type="caution">
    <text evidence="2">The sequence shown here is derived from an EMBL/GenBank/DDBJ whole genome shotgun (WGS) entry which is preliminary data.</text>
</comment>
<gene>
    <name evidence="3" type="ORF">FHP89_18150</name>
    <name evidence="2" type="ORF">FHP91_01410</name>
</gene>
<evidence type="ECO:0000259" key="1">
    <source>
        <dbReference type="PROSITE" id="PS50851"/>
    </source>
</evidence>
<feature type="domain" description="CheW-like" evidence="1">
    <location>
        <begin position="26"/>
        <end position="164"/>
    </location>
</feature>
<reference evidence="4 5" key="1">
    <citation type="submission" date="2019-07" db="EMBL/GenBank/DDBJ databases">
        <title>The pathways for chlorine oxyanion respiration interact through the shared metabolite chlorate.</title>
        <authorList>
            <person name="Barnum T.P."/>
            <person name="Cheng Y."/>
            <person name="Hill K.A."/>
            <person name="Lucas L.N."/>
            <person name="Carlson H.K."/>
            <person name="Coates J.D."/>
        </authorList>
    </citation>
    <scope>NUCLEOTIDE SEQUENCE [LARGE SCALE GENOMIC DNA]</scope>
    <source>
        <strain evidence="3 4">SFB-1</strain>
        <strain evidence="2 5">SFB-3</strain>
    </source>
</reference>
<evidence type="ECO:0000313" key="2">
    <source>
        <dbReference type="EMBL" id="TVO59403.1"/>
    </source>
</evidence>
<dbReference type="GO" id="GO:0006935">
    <property type="term" value="P:chemotaxis"/>
    <property type="evidence" value="ECO:0007669"/>
    <property type="project" value="InterPro"/>
</dbReference>
<evidence type="ECO:0000313" key="4">
    <source>
        <dbReference type="Proteomes" id="UP000318349"/>
    </source>
</evidence>
<evidence type="ECO:0000313" key="3">
    <source>
        <dbReference type="EMBL" id="TVO72919.1"/>
    </source>
</evidence>
<dbReference type="Proteomes" id="UP000319502">
    <property type="component" value="Unassembled WGS sequence"/>
</dbReference>
<evidence type="ECO:0000313" key="5">
    <source>
        <dbReference type="Proteomes" id="UP000319502"/>
    </source>
</evidence>
<dbReference type="EMBL" id="VMNI01000020">
    <property type="protein sequence ID" value="TVO72919.1"/>
    <property type="molecule type" value="Genomic_DNA"/>
</dbReference>
<dbReference type="Gene3D" id="2.40.50.180">
    <property type="entry name" value="CheA-289, Domain 4"/>
    <property type="match status" value="1"/>
</dbReference>
<dbReference type="RefSeq" id="WP_144179731.1">
    <property type="nucleotide sequence ID" value="NZ_VMNK01000002.1"/>
</dbReference>